<organism evidence="10 11">
    <name type="scientific">Talaromyces amestolkiae</name>
    <dbReference type="NCBI Taxonomy" id="1196081"/>
    <lineage>
        <taxon>Eukaryota</taxon>
        <taxon>Fungi</taxon>
        <taxon>Dikarya</taxon>
        <taxon>Ascomycota</taxon>
        <taxon>Pezizomycotina</taxon>
        <taxon>Eurotiomycetes</taxon>
        <taxon>Eurotiomycetidae</taxon>
        <taxon>Eurotiales</taxon>
        <taxon>Trichocomaceae</taxon>
        <taxon>Talaromyces</taxon>
        <taxon>Talaromyces sect. Talaromyces</taxon>
    </lineage>
</organism>
<gene>
    <name evidence="10" type="ORF">BHQ10_006153</name>
</gene>
<feature type="transmembrane region" description="Helical" evidence="8">
    <location>
        <begin position="64"/>
        <end position="89"/>
    </location>
</feature>
<feature type="transmembrane region" description="Helical" evidence="8">
    <location>
        <begin position="367"/>
        <end position="393"/>
    </location>
</feature>
<dbReference type="EMBL" id="MIKG01000011">
    <property type="protein sequence ID" value="RAO70141.1"/>
    <property type="molecule type" value="Genomic_DNA"/>
</dbReference>
<dbReference type="Proteomes" id="UP000249363">
    <property type="component" value="Unassembled WGS sequence"/>
</dbReference>
<dbReference type="PANTHER" id="PTHR48022">
    <property type="entry name" value="PLASTIDIC GLUCOSE TRANSPORTER 4"/>
    <property type="match status" value="1"/>
</dbReference>
<feature type="transmembrane region" description="Helical" evidence="8">
    <location>
        <begin position="185"/>
        <end position="207"/>
    </location>
</feature>
<name>A0A364L346_TALAM</name>
<feature type="transmembrane region" description="Helical" evidence="8">
    <location>
        <begin position="153"/>
        <end position="179"/>
    </location>
</feature>
<keyword evidence="6 8" id="KW-0472">Membrane</keyword>
<dbReference type="InterPro" id="IPR036259">
    <property type="entry name" value="MFS_trans_sf"/>
</dbReference>
<keyword evidence="3 7" id="KW-0813">Transport</keyword>
<dbReference type="PROSITE" id="PS00216">
    <property type="entry name" value="SUGAR_TRANSPORT_1"/>
    <property type="match status" value="1"/>
</dbReference>
<dbReference type="GO" id="GO:0005351">
    <property type="term" value="F:carbohydrate:proton symporter activity"/>
    <property type="evidence" value="ECO:0007669"/>
    <property type="project" value="TreeGrafter"/>
</dbReference>
<evidence type="ECO:0000256" key="1">
    <source>
        <dbReference type="ARBA" id="ARBA00004141"/>
    </source>
</evidence>
<evidence type="ECO:0000313" key="10">
    <source>
        <dbReference type="EMBL" id="RAO70141.1"/>
    </source>
</evidence>
<feature type="transmembrane region" description="Helical" evidence="8">
    <location>
        <begin position="120"/>
        <end position="141"/>
    </location>
</feature>
<dbReference type="GO" id="GO:0016020">
    <property type="term" value="C:membrane"/>
    <property type="evidence" value="ECO:0007669"/>
    <property type="project" value="UniProtKB-SubCell"/>
</dbReference>
<reference evidence="10 11" key="1">
    <citation type="journal article" date="2017" name="Biotechnol. Biofuels">
        <title>Differential beta-glucosidase expression as a function of carbon source availability in Talaromyces amestolkiae: a genomic and proteomic approach.</title>
        <authorList>
            <person name="de Eugenio L.I."/>
            <person name="Mendez-Liter J.A."/>
            <person name="Nieto-Dominguez M."/>
            <person name="Alonso L."/>
            <person name="Gil-Munoz J."/>
            <person name="Barriuso J."/>
            <person name="Prieto A."/>
            <person name="Martinez M.J."/>
        </authorList>
    </citation>
    <scope>NUCLEOTIDE SEQUENCE [LARGE SCALE GENOMIC DNA]</scope>
    <source>
        <strain evidence="10 11">CIB</strain>
    </source>
</reference>
<dbReference type="SUPFAM" id="SSF103473">
    <property type="entry name" value="MFS general substrate transporter"/>
    <property type="match status" value="1"/>
</dbReference>
<dbReference type="AlphaFoldDB" id="A0A364L346"/>
<dbReference type="PROSITE" id="PS50850">
    <property type="entry name" value="MFS"/>
    <property type="match status" value="1"/>
</dbReference>
<dbReference type="Pfam" id="PF00083">
    <property type="entry name" value="Sugar_tr"/>
    <property type="match status" value="1"/>
</dbReference>
<evidence type="ECO:0000259" key="9">
    <source>
        <dbReference type="PROSITE" id="PS50850"/>
    </source>
</evidence>
<comment type="subcellular location">
    <subcellularLocation>
        <location evidence="1">Membrane</location>
        <topology evidence="1">Multi-pass membrane protein</topology>
    </subcellularLocation>
</comment>
<comment type="similarity">
    <text evidence="2 7">Belongs to the major facilitator superfamily. Sugar transporter (TC 2.A.1.1) family.</text>
</comment>
<sequence>MGNISDASRYFNQPLLLSVLVIAVSTFNYGFDNQAFATIQAMDAFTTQFGEYDKASGTYELNSVWLSLFSSLNYIGFVVGVVVGSFISARFGRRKCMFIMSVYALVTATIAVTSNTKDQIMVARILNYVYVGIELSVIPVFQSEIVPAPVRGLIVGTYQLSLNLGGVVINAVCFGTSHLEGNRSWRIPLGLFYIIPTIIASSVLFIAESPRWLLQRNRANEAKASLQKLRQGAFTEEEINNEYRELEFALETGVEQGRFIELFQGKNLKRTLIVIAMNFFQQATGQAFSSQYGGVYVRTLKIFNPILFTLMNSIIGSCVVVATLLFSDKVGRRKLLMFSSIGMTAALLAMAGLGINDPVSVTREKGIIALIIIFSSAFSSGWGPLTYVVVTEITSPRLRDHTSRAGFATNVCLNFAVNFSVPYLVLKSQVGLGSKVGFIFGAISLLSLIFIYFCVPECKGKTLEQVDWLFNNGVKVRHFGATDASGMLDGSLLENVKGSLSKDNTCRHVQKV</sequence>
<comment type="caution">
    <text evidence="10">The sequence shown here is derived from an EMBL/GenBank/DDBJ whole genome shotgun (WGS) entry which is preliminary data.</text>
</comment>
<feature type="transmembrane region" description="Helical" evidence="8">
    <location>
        <begin position="437"/>
        <end position="455"/>
    </location>
</feature>
<dbReference type="GeneID" id="63795369"/>
<evidence type="ECO:0000313" key="11">
    <source>
        <dbReference type="Proteomes" id="UP000249363"/>
    </source>
</evidence>
<dbReference type="PANTHER" id="PTHR48022:SF10">
    <property type="entry name" value="MAJOR FACILITATOR SUPERFAMILY (MFS) PROFILE DOMAIN-CONTAINING PROTEIN"/>
    <property type="match status" value="1"/>
</dbReference>
<dbReference type="InterPro" id="IPR003663">
    <property type="entry name" value="Sugar/inositol_transpt"/>
</dbReference>
<proteinExistence type="inferred from homology"/>
<evidence type="ECO:0000256" key="2">
    <source>
        <dbReference type="ARBA" id="ARBA00010992"/>
    </source>
</evidence>
<keyword evidence="4 8" id="KW-0812">Transmembrane</keyword>
<dbReference type="InterPro" id="IPR005828">
    <property type="entry name" value="MFS_sugar_transport-like"/>
</dbReference>
<feature type="transmembrane region" description="Helical" evidence="8">
    <location>
        <begin position="335"/>
        <end position="355"/>
    </location>
</feature>
<dbReference type="InterPro" id="IPR020846">
    <property type="entry name" value="MFS_dom"/>
</dbReference>
<dbReference type="InterPro" id="IPR005829">
    <property type="entry name" value="Sugar_transporter_CS"/>
</dbReference>
<feature type="transmembrane region" description="Helical" evidence="8">
    <location>
        <begin position="96"/>
        <end position="114"/>
    </location>
</feature>
<dbReference type="Gene3D" id="1.20.1250.20">
    <property type="entry name" value="MFS general substrate transporter like domains"/>
    <property type="match status" value="1"/>
</dbReference>
<accession>A0A364L346</accession>
<evidence type="ECO:0000256" key="8">
    <source>
        <dbReference type="SAM" id="Phobius"/>
    </source>
</evidence>
<evidence type="ECO:0000256" key="4">
    <source>
        <dbReference type="ARBA" id="ARBA00022692"/>
    </source>
</evidence>
<feature type="transmembrane region" description="Helical" evidence="8">
    <location>
        <begin position="12"/>
        <end position="31"/>
    </location>
</feature>
<feature type="domain" description="Major facilitator superfamily (MFS) profile" evidence="9">
    <location>
        <begin position="18"/>
        <end position="459"/>
    </location>
</feature>
<evidence type="ECO:0000256" key="3">
    <source>
        <dbReference type="ARBA" id="ARBA00022448"/>
    </source>
</evidence>
<evidence type="ECO:0000256" key="6">
    <source>
        <dbReference type="ARBA" id="ARBA00023136"/>
    </source>
</evidence>
<evidence type="ECO:0000256" key="7">
    <source>
        <dbReference type="RuleBase" id="RU003346"/>
    </source>
</evidence>
<dbReference type="RefSeq" id="XP_040734657.1">
    <property type="nucleotide sequence ID" value="XM_040878708.1"/>
</dbReference>
<dbReference type="PRINTS" id="PR00171">
    <property type="entry name" value="SUGRTRNSPORT"/>
</dbReference>
<dbReference type="InterPro" id="IPR050360">
    <property type="entry name" value="MFS_Sugar_Transporters"/>
</dbReference>
<keyword evidence="11" id="KW-1185">Reference proteome</keyword>
<feature type="transmembrane region" description="Helical" evidence="8">
    <location>
        <begin position="405"/>
        <end position="425"/>
    </location>
</feature>
<evidence type="ECO:0000256" key="5">
    <source>
        <dbReference type="ARBA" id="ARBA00022989"/>
    </source>
</evidence>
<dbReference type="OrthoDB" id="6612291at2759"/>
<keyword evidence="5 8" id="KW-1133">Transmembrane helix</keyword>
<dbReference type="STRING" id="1196081.A0A364L346"/>
<feature type="transmembrane region" description="Helical" evidence="8">
    <location>
        <begin position="302"/>
        <end position="326"/>
    </location>
</feature>
<dbReference type="NCBIfam" id="TIGR00879">
    <property type="entry name" value="SP"/>
    <property type="match status" value="1"/>
</dbReference>
<protein>
    <recommendedName>
        <fullName evidence="9">Major facilitator superfamily (MFS) profile domain-containing protein</fullName>
    </recommendedName>
</protein>